<reference evidence="1 2" key="1">
    <citation type="submission" date="2019-03" db="EMBL/GenBank/DDBJ databases">
        <title>First draft genome of Liparis tanakae, snailfish: a comprehensive survey of snailfish specific genes.</title>
        <authorList>
            <person name="Kim W."/>
            <person name="Song I."/>
            <person name="Jeong J.-H."/>
            <person name="Kim D."/>
            <person name="Kim S."/>
            <person name="Ryu S."/>
            <person name="Song J.Y."/>
            <person name="Lee S.K."/>
        </authorList>
    </citation>
    <scope>NUCLEOTIDE SEQUENCE [LARGE SCALE GENOMIC DNA]</scope>
    <source>
        <tissue evidence="1">Muscle</tissue>
    </source>
</reference>
<gene>
    <name evidence="1" type="ORF">EYF80_038983</name>
</gene>
<evidence type="ECO:0000313" key="2">
    <source>
        <dbReference type="Proteomes" id="UP000314294"/>
    </source>
</evidence>
<dbReference type="AlphaFoldDB" id="A0A4Z2GB66"/>
<proteinExistence type="predicted"/>
<keyword evidence="2" id="KW-1185">Reference proteome</keyword>
<comment type="caution">
    <text evidence="1">The sequence shown here is derived from an EMBL/GenBank/DDBJ whole genome shotgun (WGS) entry which is preliminary data.</text>
</comment>
<sequence>MEEQEVLVFLGGRAWKTKLTVFGHLSDDVGHFGGAGGLGAEQGGQQEEDAHLLDLHTGLGVCRRNKEKSCPWKVWQSRQLSTPSVALSVDASFSFSRASVKLLQEHNEQHKQPVMPD</sequence>
<name>A0A4Z2GB66_9TELE</name>
<protein>
    <submittedName>
        <fullName evidence="1">Uncharacterized protein</fullName>
    </submittedName>
</protein>
<dbReference type="EMBL" id="SRLO01000604">
    <property type="protein sequence ID" value="TNN50836.1"/>
    <property type="molecule type" value="Genomic_DNA"/>
</dbReference>
<evidence type="ECO:0000313" key="1">
    <source>
        <dbReference type="EMBL" id="TNN50836.1"/>
    </source>
</evidence>
<accession>A0A4Z2GB66</accession>
<dbReference type="Proteomes" id="UP000314294">
    <property type="component" value="Unassembled WGS sequence"/>
</dbReference>
<organism evidence="1 2">
    <name type="scientific">Liparis tanakae</name>
    <name type="common">Tanaka's snailfish</name>
    <dbReference type="NCBI Taxonomy" id="230148"/>
    <lineage>
        <taxon>Eukaryota</taxon>
        <taxon>Metazoa</taxon>
        <taxon>Chordata</taxon>
        <taxon>Craniata</taxon>
        <taxon>Vertebrata</taxon>
        <taxon>Euteleostomi</taxon>
        <taxon>Actinopterygii</taxon>
        <taxon>Neopterygii</taxon>
        <taxon>Teleostei</taxon>
        <taxon>Neoteleostei</taxon>
        <taxon>Acanthomorphata</taxon>
        <taxon>Eupercaria</taxon>
        <taxon>Perciformes</taxon>
        <taxon>Cottioidei</taxon>
        <taxon>Cottales</taxon>
        <taxon>Liparidae</taxon>
        <taxon>Liparis</taxon>
    </lineage>
</organism>